<dbReference type="OrthoDB" id="6540436at2"/>
<name>A0A1X1EGG9_PANCY</name>
<dbReference type="RefSeq" id="WP_084880932.1">
    <property type="nucleotide sequence ID" value="NZ_JAGGMY010000004.1"/>
</dbReference>
<sequence length="89" mass="9993">MLVEEKMDPNLVVHNAPSCTCSRMVWLGNHCEGFQLALAEKPHKSMITATLAEVAVKADFDIDDLREVVGEVFWQIWHSWTPAAGIKVE</sequence>
<keyword evidence="2" id="KW-1185">Reference proteome</keyword>
<organism evidence="1 2">
    <name type="scientific">Pantoea cypripedii</name>
    <name type="common">Pectobacterium cypripedii</name>
    <name type="synonym">Erwinia cypripedii</name>
    <dbReference type="NCBI Taxonomy" id="55209"/>
    <lineage>
        <taxon>Bacteria</taxon>
        <taxon>Pseudomonadati</taxon>
        <taxon>Pseudomonadota</taxon>
        <taxon>Gammaproteobacteria</taxon>
        <taxon>Enterobacterales</taxon>
        <taxon>Erwiniaceae</taxon>
        <taxon>Pantoea</taxon>
    </lineage>
</organism>
<dbReference type="AlphaFoldDB" id="A0A1X1EGG9"/>
<dbReference type="Proteomes" id="UP000193749">
    <property type="component" value="Unassembled WGS sequence"/>
</dbReference>
<evidence type="ECO:0000313" key="1">
    <source>
        <dbReference type="EMBL" id="ORM87969.1"/>
    </source>
</evidence>
<proteinExistence type="predicted"/>
<comment type="caution">
    <text evidence="1">The sequence shown here is derived from an EMBL/GenBank/DDBJ whole genome shotgun (WGS) entry which is preliminary data.</text>
</comment>
<accession>A0A1X1EGG9</accession>
<reference evidence="1 2" key="1">
    <citation type="journal article" date="2017" name="Antonie Van Leeuwenhoek">
        <title>Phylogenomic resolution of the bacterial genus Pantoea and its relationship with Erwinia and Tatumella.</title>
        <authorList>
            <person name="Palmer M."/>
            <person name="Steenkamp E.T."/>
            <person name="Coetzee M.P."/>
            <person name="Chan W.Y."/>
            <person name="van Zyl E."/>
            <person name="De Maayer P."/>
            <person name="Coutinho T.A."/>
            <person name="Blom J."/>
            <person name="Smits T.H."/>
            <person name="Duffy B."/>
            <person name="Venter S.N."/>
        </authorList>
    </citation>
    <scope>NUCLEOTIDE SEQUENCE [LARGE SCALE GENOMIC DNA]</scope>
    <source>
        <strain evidence="1 2">LMG 2657</strain>
    </source>
</reference>
<gene>
    <name evidence="1" type="ORF">HA50_28955</name>
</gene>
<protein>
    <submittedName>
        <fullName evidence="1">Uncharacterized protein</fullName>
    </submittedName>
</protein>
<dbReference type="EMBL" id="MLJI01000003">
    <property type="protein sequence ID" value="ORM87969.1"/>
    <property type="molecule type" value="Genomic_DNA"/>
</dbReference>
<evidence type="ECO:0000313" key="2">
    <source>
        <dbReference type="Proteomes" id="UP000193749"/>
    </source>
</evidence>